<evidence type="ECO:0000313" key="3">
    <source>
        <dbReference type="EMBL" id="MFD2276815.1"/>
    </source>
</evidence>
<accession>A0ABW5E5R9</accession>
<organism evidence="3 4">
    <name type="scientific">Rubritalea spongiae</name>
    <dbReference type="NCBI Taxonomy" id="430797"/>
    <lineage>
        <taxon>Bacteria</taxon>
        <taxon>Pseudomonadati</taxon>
        <taxon>Verrucomicrobiota</taxon>
        <taxon>Verrucomicrobiia</taxon>
        <taxon>Verrucomicrobiales</taxon>
        <taxon>Rubritaleaceae</taxon>
        <taxon>Rubritalea</taxon>
    </lineage>
</organism>
<dbReference type="Proteomes" id="UP001597297">
    <property type="component" value="Unassembled WGS sequence"/>
</dbReference>
<feature type="chain" id="PRO_5045222357" evidence="1">
    <location>
        <begin position="23"/>
        <end position="290"/>
    </location>
</feature>
<reference evidence="4" key="1">
    <citation type="journal article" date="2019" name="Int. J. Syst. Evol. Microbiol.">
        <title>The Global Catalogue of Microorganisms (GCM) 10K type strain sequencing project: providing services to taxonomists for standard genome sequencing and annotation.</title>
        <authorList>
            <consortium name="The Broad Institute Genomics Platform"/>
            <consortium name="The Broad Institute Genome Sequencing Center for Infectious Disease"/>
            <person name="Wu L."/>
            <person name="Ma J."/>
        </authorList>
    </citation>
    <scope>NUCLEOTIDE SEQUENCE [LARGE SCALE GENOMIC DNA]</scope>
    <source>
        <strain evidence="4">JCM 16545</strain>
    </source>
</reference>
<dbReference type="PROSITE" id="PS51257">
    <property type="entry name" value="PROKAR_LIPOPROTEIN"/>
    <property type="match status" value="1"/>
</dbReference>
<keyword evidence="4" id="KW-1185">Reference proteome</keyword>
<evidence type="ECO:0000259" key="2">
    <source>
        <dbReference type="Pfam" id="PF06283"/>
    </source>
</evidence>
<gene>
    <name evidence="3" type="ORF">ACFSQZ_10070</name>
</gene>
<feature type="domain" description="ThuA-like" evidence="2">
    <location>
        <begin position="34"/>
        <end position="265"/>
    </location>
</feature>
<feature type="signal peptide" evidence="1">
    <location>
        <begin position="1"/>
        <end position="22"/>
    </location>
</feature>
<dbReference type="RefSeq" id="WP_377095244.1">
    <property type="nucleotide sequence ID" value="NZ_JBHSJM010000001.1"/>
</dbReference>
<name>A0ABW5E5R9_9BACT</name>
<comment type="caution">
    <text evidence="3">The sequence shown here is derived from an EMBL/GenBank/DDBJ whole genome shotgun (WGS) entry which is preliminary data.</text>
</comment>
<keyword evidence="1" id="KW-0732">Signal</keyword>
<dbReference type="Gene3D" id="3.40.50.880">
    <property type="match status" value="1"/>
</dbReference>
<evidence type="ECO:0000256" key="1">
    <source>
        <dbReference type="SAM" id="SignalP"/>
    </source>
</evidence>
<dbReference type="InterPro" id="IPR029010">
    <property type="entry name" value="ThuA-like"/>
</dbReference>
<protein>
    <submittedName>
        <fullName evidence="3">ThuA domain-containing protein</fullName>
    </submittedName>
</protein>
<proteinExistence type="predicted"/>
<dbReference type="SUPFAM" id="SSF52317">
    <property type="entry name" value="Class I glutamine amidotransferase-like"/>
    <property type="match status" value="1"/>
</dbReference>
<sequence length="290" mass="31941">MKFKKLYSAIAASLACTCLLQAESDKKHLTIVVGTHHYSPQRTMPELKKELERLGFEVSIVNPDWDPEKDKRGLPGLEVLADTDLAIFFTRFLKLEGEQYNQFMGYVESGKPVVGLRTSGHGFNYPKDSPKSELNNGFGRDVLGSPYLIHLAGKTQLNVIDSEKNHPILTGISGTWSSPGTLYLSKTEEGVKPLILGTGSPKGGKAHTRTNQFGTHELQAEMTDKVAWTWNNKYGGKTFYTSLGHAGDFSEPNSMRLIVNGIHWAVGVPVPSAETEIKTFTLSSSKKAKK</sequence>
<dbReference type="EMBL" id="JBHUJC010000028">
    <property type="protein sequence ID" value="MFD2276815.1"/>
    <property type="molecule type" value="Genomic_DNA"/>
</dbReference>
<dbReference type="Pfam" id="PF06283">
    <property type="entry name" value="ThuA"/>
    <property type="match status" value="1"/>
</dbReference>
<dbReference type="InterPro" id="IPR029062">
    <property type="entry name" value="Class_I_gatase-like"/>
</dbReference>
<evidence type="ECO:0000313" key="4">
    <source>
        <dbReference type="Proteomes" id="UP001597297"/>
    </source>
</evidence>